<accession>A0ACC3BXA4</accession>
<organism evidence="1 2">
    <name type="scientific">Pyropia yezoensis</name>
    <name type="common">Susabi-nori</name>
    <name type="synonym">Porphyra yezoensis</name>
    <dbReference type="NCBI Taxonomy" id="2788"/>
    <lineage>
        <taxon>Eukaryota</taxon>
        <taxon>Rhodophyta</taxon>
        <taxon>Bangiophyceae</taxon>
        <taxon>Bangiales</taxon>
        <taxon>Bangiaceae</taxon>
        <taxon>Pyropia</taxon>
    </lineage>
</organism>
<evidence type="ECO:0000313" key="1">
    <source>
        <dbReference type="EMBL" id="KAK1862101.1"/>
    </source>
</evidence>
<reference evidence="1" key="1">
    <citation type="submission" date="2019-11" db="EMBL/GenBank/DDBJ databases">
        <title>Nori genome reveals adaptations in red seaweeds to the harsh intertidal environment.</title>
        <authorList>
            <person name="Wang D."/>
            <person name="Mao Y."/>
        </authorList>
    </citation>
    <scope>NUCLEOTIDE SEQUENCE</scope>
    <source>
        <tissue evidence="1">Gametophyte</tissue>
    </source>
</reference>
<dbReference type="EMBL" id="CM020618">
    <property type="protein sequence ID" value="KAK1862101.1"/>
    <property type="molecule type" value="Genomic_DNA"/>
</dbReference>
<name>A0ACC3BXA4_PYRYE</name>
<keyword evidence="2" id="KW-1185">Reference proteome</keyword>
<comment type="caution">
    <text evidence="1">The sequence shown here is derived from an EMBL/GenBank/DDBJ whole genome shotgun (WGS) entry which is preliminary data.</text>
</comment>
<gene>
    <name evidence="1" type="ORF">I4F81_004677</name>
</gene>
<dbReference type="Proteomes" id="UP000798662">
    <property type="component" value="Chromosome 1"/>
</dbReference>
<protein>
    <submittedName>
        <fullName evidence="1">Uncharacterized protein</fullName>
    </submittedName>
</protein>
<sequence>MGACMPTMGKRPAPPVASSVVLLGRPGAGCTSLLHALAVAAEESGKGGAGGGGGNGGAPPRTGKGHGVKASAAVDGSGVTIRRLTVRGLLLDMMDVGALDQMHAVFRKNGLSATAVIYTLDASSPSSFAAAATDLRRLFIGDRAAKTTIFPDVPLVLAINRIPDGAPPQATGEYVRRLRVDDLPVRALHAVAIDSGSDEHPGVHRALAVLAAEVRRAREASLVS</sequence>
<proteinExistence type="predicted"/>
<evidence type="ECO:0000313" key="2">
    <source>
        <dbReference type="Proteomes" id="UP000798662"/>
    </source>
</evidence>